<evidence type="ECO:0000313" key="1">
    <source>
        <dbReference type="Proteomes" id="UP000887579"/>
    </source>
</evidence>
<sequence>MSDLIDMNYTKERKKLTSWSKDANKIFDYQSISDVSEKEDLKEEEKSNINNSTLSLYIAAYENSDVAPSKFGEKKEEKGSKMKCRFEFLRQQQNETVQPEVMQFKSSHRLLNPNIPE</sequence>
<dbReference type="Proteomes" id="UP000887579">
    <property type="component" value="Unplaced"/>
</dbReference>
<reference evidence="2" key="1">
    <citation type="submission" date="2022-11" db="UniProtKB">
        <authorList>
            <consortium name="WormBaseParasite"/>
        </authorList>
    </citation>
    <scope>IDENTIFICATION</scope>
</reference>
<accession>A0AC34GAU6</accession>
<proteinExistence type="predicted"/>
<dbReference type="WBParaSite" id="ES5_v2.g26825.t1">
    <property type="protein sequence ID" value="ES5_v2.g26825.t1"/>
    <property type="gene ID" value="ES5_v2.g26825"/>
</dbReference>
<evidence type="ECO:0000313" key="2">
    <source>
        <dbReference type="WBParaSite" id="ES5_v2.g26825.t1"/>
    </source>
</evidence>
<protein>
    <submittedName>
        <fullName evidence="2">Uncharacterized protein</fullName>
    </submittedName>
</protein>
<organism evidence="1 2">
    <name type="scientific">Panagrolaimus sp. ES5</name>
    <dbReference type="NCBI Taxonomy" id="591445"/>
    <lineage>
        <taxon>Eukaryota</taxon>
        <taxon>Metazoa</taxon>
        <taxon>Ecdysozoa</taxon>
        <taxon>Nematoda</taxon>
        <taxon>Chromadorea</taxon>
        <taxon>Rhabditida</taxon>
        <taxon>Tylenchina</taxon>
        <taxon>Panagrolaimomorpha</taxon>
        <taxon>Panagrolaimoidea</taxon>
        <taxon>Panagrolaimidae</taxon>
        <taxon>Panagrolaimus</taxon>
    </lineage>
</organism>
<name>A0AC34GAU6_9BILA</name>